<dbReference type="Pfam" id="PF01535">
    <property type="entry name" value="PPR"/>
    <property type="match status" value="3"/>
</dbReference>
<dbReference type="AlphaFoldDB" id="S8C1K1"/>
<feature type="repeat" description="PPR" evidence="2">
    <location>
        <begin position="12"/>
        <end position="46"/>
    </location>
</feature>
<dbReference type="NCBIfam" id="TIGR00756">
    <property type="entry name" value="PPR"/>
    <property type="match status" value="6"/>
</dbReference>
<dbReference type="PANTHER" id="PTHR47926:SF452">
    <property type="entry name" value="PENTATRICOPEPTIDE REPEAT-CONTAINING PROTEIN"/>
    <property type="match status" value="1"/>
</dbReference>
<feature type="repeat" description="PPR" evidence="2">
    <location>
        <begin position="122"/>
        <end position="156"/>
    </location>
</feature>
<evidence type="ECO:0000313" key="3">
    <source>
        <dbReference type="EMBL" id="EPS60569.1"/>
    </source>
</evidence>
<reference evidence="3 4" key="1">
    <citation type="journal article" date="2013" name="BMC Genomics">
        <title>The miniature genome of a carnivorous plant Genlisea aurea contains a low number of genes and short non-coding sequences.</title>
        <authorList>
            <person name="Leushkin E.V."/>
            <person name="Sutormin R.A."/>
            <person name="Nabieva E.R."/>
            <person name="Penin A.A."/>
            <person name="Kondrashov A.S."/>
            <person name="Logacheva M.D."/>
        </authorList>
    </citation>
    <scope>NUCLEOTIDE SEQUENCE [LARGE SCALE GENOMIC DNA]</scope>
</reference>
<evidence type="ECO:0008006" key="5">
    <source>
        <dbReference type="Google" id="ProtNLM"/>
    </source>
</evidence>
<dbReference type="InterPro" id="IPR011990">
    <property type="entry name" value="TPR-like_helical_dom_sf"/>
</dbReference>
<evidence type="ECO:0000256" key="1">
    <source>
        <dbReference type="ARBA" id="ARBA00022737"/>
    </source>
</evidence>
<protein>
    <recommendedName>
        <fullName evidence="5">Pentatricopeptide repeat-containing protein</fullName>
    </recommendedName>
</protein>
<feature type="non-terminal residue" evidence="3">
    <location>
        <position position="1"/>
    </location>
</feature>
<dbReference type="Proteomes" id="UP000015453">
    <property type="component" value="Unassembled WGS sequence"/>
</dbReference>
<keyword evidence="4" id="KW-1185">Reference proteome</keyword>
<dbReference type="PROSITE" id="PS51375">
    <property type="entry name" value="PPR"/>
    <property type="match status" value="5"/>
</dbReference>
<dbReference type="InterPro" id="IPR002885">
    <property type="entry name" value="PPR_rpt"/>
</dbReference>
<feature type="non-terminal residue" evidence="3">
    <location>
        <position position="740"/>
    </location>
</feature>
<evidence type="ECO:0000256" key="2">
    <source>
        <dbReference type="PROSITE-ProRule" id="PRU00708"/>
    </source>
</evidence>
<dbReference type="GO" id="GO:0003723">
    <property type="term" value="F:RNA binding"/>
    <property type="evidence" value="ECO:0007669"/>
    <property type="project" value="InterPro"/>
</dbReference>
<dbReference type="InterPro" id="IPR046960">
    <property type="entry name" value="PPR_At4g14850-like_plant"/>
</dbReference>
<feature type="repeat" description="PPR" evidence="2">
    <location>
        <begin position="432"/>
        <end position="466"/>
    </location>
</feature>
<feature type="repeat" description="PPR" evidence="2">
    <location>
        <begin position="329"/>
        <end position="363"/>
    </location>
</feature>
<dbReference type="Pfam" id="PF13041">
    <property type="entry name" value="PPR_2"/>
    <property type="match status" value="3"/>
</dbReference>
<dbReference type="GO" id="GO:0009451">
    <property type="term" value="P:RNA modification"/>
    <property type="evidence" value="ECO:0007669"/>
    <property type="project" value="InterPro"/>
</dbReference>
<name>S8C1K1_9LAMI</name>
<dbReference type="Gene3D" id="1.25.40.10">
    <property type="entry name" value="Tetratricopeptide repeat domain"/>
    <property type="match status" value="6"/>
</dbReference>
<dbReference type="EMBL" id="AUSU01007469">
    <property type="protein sequence ID" value="EPS60569.1"/>
    <property type="molecule type" value="Genomic_DNA"/>
</dbReference>
<accession>S8C1K1</accession>
<proteinExistence type="predicted"/>
<dbReference type="FunFam" id="1.25.40.10:FF:000090">
    <property type="entry name" value="Pentatricopeptide repeat-containing protein, chloroplastic"/>
    <property type="match status" value="1"/>
</dbReference>
<dbReference type="OrthoDB" id="756178at2759"/>
<feature type="repeat" description="PPR" evidence="2">
    <location>
        <begin position="533"/>
        <end position="567"/>
    </location>
</feature>
<dbReference type="PANTHER" id="PTHR47926">
    <property type="entry name" value="PENTATRICOPEPTIDE REPEAT-CONTAINING PROTEIN"/>
    <property type="match status" value="1"/>
</dbReference>
<sequence length="740" mass="82067">ARHLFDAIPQPTTVLWNTLIIGYICNGIPLEAISLYSRMLCSGVKSHDGTKCDSYTLSSALKACAETRQLLTGKALHCHVLRFCAYPSRIVYNSLLNMYATCLPSFECDLVKRVFSSMRKRDVISRNTMISWYAKSGRFVEAVGELVMMMKTGLRPTVVSFLNVLPALSGFGDVHIARAVHGMVTKFGEEYVKDLFIVSTAITMYAELGCLDFAREIFDDCSDKNAHVWNAMMGAYVSNSFAVNALELFLEALESDSVDNTDEVTFVSALAAASDLQDFDIVQQLHGYLVKSSSVVSSVVLLNAVMSSYSRCNSVEDSLKLFGEIRERDVVSWNTIICALVHNELRPDALMLIYEMQKQGFRVDCVTITALFSIASNLGDIGISKQVHGYFIRHGIKLNGAESYLIDMYSRSGSINAAERIFESTLGSHIGDLAVWNSMISGYARNDMIEEALASFRRMLLENMVPNSVTVASILPLCSRFGGIGLGKKLHCFALRSSLDGNLFVASGLVDMYSKCGAIRYAERVFESSPEKNSVTYTNMMLGYGQHGMSDEALTLFHSMKRSGVDPDSVTFVAALSACSYGGLISEGLDLFRSMETEQRIKPSIEHLVCVVDMLGKAGRLPEAYEFAEKLEESGDFFEIWGSLLASCRVHREVELGKVVADKILSMEKKKKKKNGDKTGRSPPYRVLMRNMLAEEGKWENAMDSRKEAGCSWIDVRGEISCFVSGEKNHPRKGEIYELL</sequence>
<organism evidence="3 4">
    <name type="scientific">Genlisea aurea</name>
    <dbReference type="NCBI Taxonomy" id="192259"/>
    <lineage>
        <taxon>Eukaryota</taxon>
        <taxon>Viridiplantae</taxon>
        <taxon>Streptophyta</taxon>
        <taxon>Embryophyta</taxon>
        <taxon>Tracheophyta</taxon>
        <taxon>Spermatophyta</taxon>
        <taxon>Magnoliopsida</taxon>
        <taxon>eudicotyledons</taxon>
        <taxon>Gunneridae</taxon>
        <taxon>Pentapetalae</taxon>
        <taxon>asterids</taxon>
        <taxon>lamiids</taxon>
        <taxon>Lamiales</taxon>
        <taxon>Lentibulariaceae</taxon>
        <taxon>Genlisea</taxon>
    </lineage>
</organism>
<gene>
    <name evidence="3" type="ORF">M569_14234</name>
</gene>
<evidence type="ECO:0000313" key="4">
    <source>
        <dbReference type="Proteomes" id="UP000015453"/>
    </source>
</evidence>
<keyword evidence="1" id="KW-0677">Repeat</keyword>
<comment type="caution">
    <text evidence="3">The sequence shown here is derived from an EMBL/GenBank/DDBJ whole genome shotgun (WGS) entry which is preliminary data.</text>
</comment>